<evidence type="ECO:0000313" key="2">
    <source>
        <dbReference type="EMBL" id="WED63746.1"/>
    </source>
</evidence>
<keyword evidence="1" id="KW-1133">Transmembrane helix</keyword>
<feature type="transmembrane region" description="Helical" evidence="1">
    <location>
        <begin position="69"/>
        <end position="87"/>
    </location>
</feature>
<dbReference type="KEGG" id="slom:PXH66_15525"/>
<dbReference type="EMBL" id="CP119075">
    <property type="protein sequence ID" value="WED63746.1"/>
    <property type="molecule type" value="Genomic_DNA"/>
</dbReference>
<dbReference type="Proteomes" id="UP001218638">
    <property type="component" value="Chromosome"/>
</dbReference>
<sequence length="90" mass="10665">MFANFLPFLRRSPPPDSESAFVREVTVTRHEPRSRRSEMLLLGGWILIALKCVGTFWMVRHYAMPFNPWWIVLPTLAAAVLCTWVYWRRN</sequence>
<reference evidence="2" key="1">
    <citation type="submission" date="2023-03" db="EMBL/GenBank/DDBJ databases">
        <title>Lomoglobus Profundus gen. nov., sp. nov., a novel member of the phylum Verrucomicrobia, isolated from deep-marine sediment of South China Sea.</title>
        <authorList>
            <person name="Ahmad T."/>
            <person name="Ishaq S.E."/>
            <person name="Wang F."/>
        </authorList>
    </citation>
    <scope>NUCLEOTIDE SEQUENCE</scope>
    <source>
        <strain evidence="2">LMO-M01</strain>
    </source>
</reference>
<proteinExistence type="predicted"/>
<keyword evidence="1" id="KW-0472">Membrane</keyword>
<name>A0AAE9ZUU3_9BACT</name>
<organism evidence="2 3">
    <name type="scientific">Synoicihabitans lomoniglobus</name>
    <dbReference type="NCBI Taxonomy" id="2909285"/>
    <lineage>
        <taxon>Bacteria</taxon>
        <taxon>Pseudomonadati</taxon>
        <taxon>Verrucomicrobiota</taxon>
        <taxon>Opitutia</taxon>
        <taxon>Opitutales</taxon>
        <taxon>Opitutaceae</taxon>
        <taxon>Synoicihabitans</taxon>
    </lineage>
</organism>
<evidence type="ECO:0000313" key="3">
    <source>
        <dbReference type="Proteomes" id="UP001218638"/>
    </source>
</evidence>
<dbReference type="RefSeq" id="WP_330930448.1">
    <property type="nucleotide sequence ID" value="NZ_CP119075.1"/>
</dbReference>
<gene>
    <name evidence="2" type="ORF">PXH66_15525</name>
</gene>
<feature type="transmembrane region" description="Helical" evidence="1">
    <location>
        <begin position="39"/>
        <end position="57"/>
    </location>
</feature>
<accession>A0AAE9ZUU3</accession>
<evidence type="ECO:0000256" key="1">
    <source>
        <dbReference type="SAM" id="Phobius"/>
    </source>
</evidence>
<dbReference type="AlphaFoldDB" id="A0AAE9ZUU3"/>
<keyword evidence="3" id="KW-1185">Reference proteome</keyword>
<protein>
    <submittedName>
        <fullName evidence="2">Uncharacterized protein</fullName>
    </submittedName>
</protein>
<keyword evidence="1" id="KW-0812">Transmembrane</keyword>